<accession>A0ACB9KGN3</accession>
<protein>
    <submittedName>
        <fullName evidence="1">Uncharacterized protein</fullName>
    </submittedName>
</protein>
<dbReference type="EMBL" id="CM039439">
    <property type="protein sequence ID" value="KAI4296331.1"/>
    <property type="molecule type" value="Genomic_DNA"/>
</dbReference>
<dbReference type="Proteomes" id="UP000828941">
    <property type="component" value="Chromosome 14"/>
</dbReference>
<name>A0ACB9KGN3_BAUVA</name>
<proteinExistence type="predicted"/>
<evidence type="ECO:0000313" key="1">
    <source>
        <dbReference type="EMBL" id="KAI4296331.1"/>
    </source>
</evidence>
<sequence>MATKMDAEDKSQNVNFYKLLSLSPKTATMDEIKRAHRSMALPYHPDVCHEGGIDEDVCAAQCSLQETVGFSSSRSL</sequence>
<keyword evidence="2" id="KW-1185">Reference proteome</keyword>
<comment type="caution">
    <text evidence="1">The sequence shown here is derived from an EMBL/GenBank/DDBJ whole genome shotgun (WGS) entry which is preliminary data.</text>
</comment>
<gene>
    <name evidence="1" type="ORF">L6164_036297</name>
</gene>
<evidence type="ECO:0000313" key="2">
    <source>
        <dbReference type="Proteomes" id="UP000828941"/>
    </source>
</evidence>
<reference evidence="1 2" key="1">
    <citation type="journal article" date="2022" name="DNA Res.">
        <title>Chromosomal-level genome assembly of the orchid tree Bauhinia variegata (Leguminosae; Cercidoideae) supports the allotetraploid origin hypothesis of Bauhinia.</title>
        <authorList>
            <person name="Zhong Y."/>
            <person name="Chen Y."/>
            <person name="Zheng D."/>
            <person name="Pang J."/>
            <person name="Liu Y."/>
            <person name="Luo S."/>
            <person name="Meng S."/>
            <person name="Qian L."/>
            <person name="Wei D."/>
            <person name="Dai S."/>
            <person name="Zhou R."/>
        </authorList>
    </citation>
    <scope>NUCLEOTIDE SEQUENCE [LARGE SCALE GENOMIC DNA]</scope>
    <source>
        <strain evidence="1">BV-YZ2020</strain>
    </source>
</reference>
<organism evidence="1 2">
    <name type="scientific">Bauhinia variegata</name>
    <name type="common">Purple orchid tree</name>
    <name type="synonym">Phanera variegata</name>
    <dbReference type="NCBI Taxonomy" id="167791"/>
    <lineage>
        <taxon>Eukaryota</taxon>
        <taxon>Viridiplantae</taxon>
        <taxon>Streptophyta</taxon>
        <taxon>Embryophyta</taxon>
        <taxon>Tracheophyta</taxon>
        <taxon>Spermatophyta</taxon>
        <taxon>Magnoliopsida</taxon>
        <taxon>eudicotyledons</taxon>
        <taxon>Gunneridae</taxon>
        <taxon>Pentapetalae</taxon>
        <taxon>rosids</taxon>
        <taxon>fabids</taxon>
        <taxon>Fabales</taxon>
        <taxon>Fabaceae</taxon>
        <taxon>Cercidoideae</taxon>
        <taxon>Cercideae</taxon>
        <taxon>Bauhiniinae</taxon>
        <taxon>Bauhinia</taxon>
    </lineage>
</organism>